<dbReference type="GeneID" id="19168463"/>
<name>W9YYM7_9EURO</name>
<sequence>MSRPSPSSFPPAVEVEAFPFEHSSPLSLRQQPCSSPPAPPAANLAQTHDYNCSGSVYDGSGSGAESEDQLPEEDEEEEQEQEEDLLDTERRISGCSSISSFPASVSQPLPPRQGQYGSPRTPTKHALGGTPLFEKPAPSRGVPYPSVSPTSSRKYNSPFRHPSSVKALQMRDEVISDTQSVLRHRTNSGSQRSSYSHRTSYSPHASSNKRFTKSSQGSPKPNSNLRTEFPLVLLHCTLLPPSLLLRSTAQDDALIAELLPEEFRERWVALQDKLVGDVEIQTRGILIAHPKEDYELLEERLLESLDLETPRIRHNHYFQADATGNDSGFESGSLTGDETDQECPHNVKCPDCGRRVATGEISRKWEIKVFAANGLMRAGAWAAAWHEMEKVDVEVKVWLPEKLQRELEAKLALIETSSPEVAPAGASPLLQSQNTQISREREIYGKSGRQDSPSEPDEFYDLRRPDILAGTAPSFAPTEPDLNMPYLGLARDFAHERKGLFVAVLSLMVLLFAWAGRQSAENQTHSPPAFPSAPFTEVSTTTVTTTSIAISTATVTATLNMETPCSSLSEAAIMSTSVPSTSNSQTPMQMVSQGSVEASVQNRMAPGIRSTPLLLLDPGSS</sequence>
<keyword evidence="3" id="KW-1185">Reference proteome</keyword>
<dbReference type="AlphaFoldDB" id="W9YYM7"/>
<feature type="compositionally biased region" description="Acidic residues" evidence="1">
    <location>
        <begin position="65"/>
        <end position="86"/>
    </location>
</feature>
<dbReference type="OrthoDB" id="4161030at2759"/>
<dbReference type="EMBL" id="AMGY01000003">
    <property type="protein sequence ID" value="EXJ87384.1"/>
    <property type="molecule type" value="Genomic_DNA"/>
</dbReference>
<dbReference type="RefSeq" id="XP_007732663.1">
    <property type="nucleotide sequence ID" value="XM_007734473.1"/>
</dbReference>
<evidence type="ECO:0000313" key="2">
    <source>
        <dbReference type="EMBL" id="EXJ87384.1"/>
    </source>
</evidence>
<feature type="compositionally biased region" description="Polar residues" evidence="1">
    <location>
        <begin position="44"/>
        <end position="54"/>
    </location>
</feature>
<feature type="compositionally biased region" description="Polar residues" evidence="1">
    <location>
        <begin position="176"/>
        <end position="223"/>
    </location>
</feature>
<dbReference type="STRING" id="1182542.W9YYM7"/>
<gene>
    <name evidence="2" type="ORF">A1O3_04343</name>
</gene>
<comment type="caution">
    <text evidence="2">The sequence shown here is derived from an EMBL/GenBank/DDBJ whole genome shotgun (WGS) entry which is preliminary data.</text>
</comment>
<reference evidence="2 3" key="1">
    <citation type="submission" date="2013-03" db="EMBL/GenBank/DDBJ databases">
        <title>The Genome Sequence of Capronia epimyces CBS 606.96.</title>
        <authorList>
            <consortium name="The Broad Institute Genomics Platform"/>
            <person name="Cuomo C."/>
            <person name="de Hoog S."/>
            <person name="Gorbushina A."/>
            <person name="Walker B."/>
            <person name="Young S.K."/>
            <person name="Zeng Q."/>
            <person name="Gargeya S."/>
            <person name="Fitzgerald M."/>
            <person name="Haas B."/>
            <person name="Abouelleil A."/>
            <person name="Allen A.W."/>
            <person name="Alvarado L."/>
            <person name="Arachchi H.M."/>
            <person name="Berlin A.M."/>
            <person name="Chapman S.B."/>
            <person name="Gainer-Dewar J."/>
            <person name="Goldberg J."/>
            <person name="Griggs A."/>
            <person name="Gujja S."/>
            <person name="Hansen M."/>
            <person name="Howarth C."/>
            <person name="Imamovic A."/>
            <person name="Ireland A."/>
            <person name="Larimer J."/>
            <person name="McCowan C."/>
            <person name="Murphy C."/>
            <person name="Pearson M."/>
            <person name="Poon T.W."/>
            <person name="Priest M."/>
            <person name="Roberts A."/>
            <person name="Saif S."/>
            <person name="Shea T."/>
            <person name="Sisk P."/>
            <person name="Sykes S."/>
            <person name="Wortman J."/>
            <person name="Nusbaum C."/>
            <person name="Birren B."/>
        </authorList>
    </citation>
    <scope>NUCLEOTIDE SEQUENCE [LARGE SCALE GENOMIC DNA]</scope>
    <source>
        <strain evidence="2 3">CBS 606.96</strain>
    </source>
</reference>
<dbReference type="HOGENOM" id="CLU_020643_0_0_1"/>
<feature type="region of interest" description="Disordered" evidence="1">
    <location>
        <begin position="23"/>
        <end position="223"/>
    </location>
</feature>
<evidence type="ECO:0000256" key="1">
    <source>
        <dbReference type="SAM" id="MobiDB-lite"/>
    </source>
</evidence>
<feature type="compositionally biased region" description="Polar residues" evidence="1">
    <location>
        <begin position="94"/>
        <end position="107"/>
    </location>
</feature>
<dbReference type="Proteomes" id="UP000019478">
    <property type="component" value="Unassembled WGS sequence"/>
</dbReference>
<feature type="compositionally biased region" description="Polar residues" evidence="1">
    <location>
        <begin position="24"/>
        <end position="33"/>
    </location>
</feature>
<proteinExistence type="predicted"/>
<dbReference type="eggNOG" id="ENOG502SAW3">
    <property type="taxonomic scope" value="Eukaryota"/>
</dbReference>
<organism evidence="2 3">
    <name type="scientific">Capronia epimyces CBS 606.96</name>
    <dbReference type="NCBI Taxonomy" id="1182542"/>
    <lineage>
        <taxon>Eukaryota</taxon>
        <taxon>Fungi</taxon>
        <taxon>Dikarya</taxon>
        <taxon>Ascomycota</taxon>
        <taxon>Pezizomycotina</taxon>
        <taxon>Eurotiomycetes</taxon>
        <taxon>Chaetothyriomycetidae</taxon>
        <taxon>Chaetothyriales</taxon>
        <taxon>Herpotrichiellaceae</taxon>
        <taxon>Capronia</taxon>
    </lineage>
</organism>
<evidence type="ECO:0000313" key="3">
    <source>
        <dbReference type="Proteomes" id="UP000019478"/>
    </source>
</evidence>
<protein>
    <submittedName>
        <fullName evidence="2">Uncharacterized protein</fullName>
    </submittedName>
</protein>
<accession>W9YYM7</accession>